<sequence length="359" mass="40015">MEHNSSLSTLDTTVVAQESFRPVEWTFTELPFINLDDPNAAAQICEQAAQVLREHFPQMAFDAFLSSLAASVPILQGMAKTRSEELNNVNRCYSELHEKHHDLEQKHTVLQETLRHSLNRNTVLSRLLDTSKKEAAGLVDQNKAHQEELTRVLKDMGDLELALDTVREERALQEETLTSTSKRLVWVAREALKYRRANVLHAFPDLTGMMRSLHWEVSVISAKLNGHVGVPGAQGLSAESQTDELMATVQRATRLADDTIDYLERVETASRELTGPLGESTIEKEIDKAARGFHPRHILDVVDRFNLAPKKADNRPFRVNFSAIRAFLSRANSPASPAPATAPSVPTESFGWGTDSSSD</sequence>
<evidence type="ECO:0000256" key="1">
    <source>
        <dbReference type="SAM" id="MobiDB-lite"/>
    </source>
</evidence>
<comment type="caution">
    <text evidence="2">The sequence shown here is derived from an EMBL/GenBank/DDBJ whole genome shotgun (WGS) entry which is preliminary data.</text>
</comment>
<protein>
    <submittedName>
        <fullName evidence="2">Uncharacterized protein</fullName>
    </submittedName>
</protein>
<dbReference type="Proteomes" id="UP001465976">
    <property type="component" value="Unassembled WGS sequence"/>
</dbReference>
<accession>A0ABR3ESH6</accession>
<dbReference type="EMBL" id="JBAHYK010002130">
    <property type="protein sequence ID" value="KAL0565760.1"/>
    <property type="molecule type" value="Genomic_DNA"/>
</dbReference>
<gene>
    <name evidence="2" type="ORF">V5O48_016259</name>
</gene>
<organism evidence="2 3">
    <name type="scientific">Marasmius crinis-equi</name>
    <dbReference type="NCBI Taxonomy" id="585013"/>
    <lineage>
        <taxon>Eukaryota</taxon>
        <taxon>Fungi</taxon>
        <taxon>Dikarya</taxon>
        <taxon>Basidiomycota</taxon>
        <taxon>Agaricomycotina</taxon>
        <taxon>Agaricomycetes</taxon>
        <taxon>Agaricomycetidae</taxon>
        <taxon>Agaricales</taxon>
        <taxon>Marasmiineae</taxon>
        <taxon>Marasmiaceae</taxon>
        <taxon>Marasmius</taxon>
    </lineage>
</organism>
<evidence type="ECO:0000313" key="2">
    <source>
        <dbReference type="EMBL" id="KAL0565760.1"/>
    </source>
</evidence>
<proteinExistence type="predicted"/>
<feature type="region of interest" description="Disordered" evidence="1">
    <location>
        <begin position="332"/>
        <end position="359"/>
    </location>
</feature>
<name>A0ABR3ESH6_9AGAR</name>
<reference evidence="2 3" key="1">
    <citation type="submission" date="2024-02" db="EMBL/GenBank/DDBJ databases">
        <title>A draft genome for the cacao thread blight pathogen Marasmius crinis-equi.</title>
        <authorList>
            <person name="Cohen S.P."/>
            <person name="Baruah I.K."/>
            <person name="Amoako-Attah I."/>
            <person name="Bukari Y."/>
            <person name="Meinhardt L.W."/>
            <person name="Bailey B.A."/>
        </authorList>
    </citation>
    <scope>NUCLEOTIDE SEQUENCE [LARGE SCALE GENOMIC DNA]</scope>
    <source>
        <strain evidence="2 3">GH-76</strain>
    </source>
</reference>
<keyword evidence="3" id="KW-1185">Reference proteome</keyword>
<feature type="compositionally biased region" description="Low complexity" evidence="1">
    <location>
        <begin position="332"/>
        <end position="349"/>
    </location>
</feature>
<evidence type="ECO:0000313" key="3">
    <source>
        <dbReference type="Proteomes" id="UP001465976"/>
    </source>
</evidence>